<accession>A0A8C9AA32</accession>
<evidence type="ECO:0000256" key="1">
    <source>
        <dbReference type="ARBA" id="ARBA00004141"/>
    </source>
</evidence>
<evidence type="ECO:0000313" key="9">
    <source>
        <dbReference type="Proteomes" id="UP000694414"/>
    </source>
</evidence>
<dbReference type="Pfam" id="PF01284">
    <property type="entry name" value="MARVEL"/>
    <property type="match status" value="1"/>
</dbReference>
<dbReference type="PANTHER" id="PTHR22776">
    <property type="entry name" value="MARVEL-CONTAINING POTENTIAL LIPID RAFT-ASSOCIATED PROTEIN"/>
    <property type="match status" value="1"/>
</dbReference>
<dbReference type="Proteomes" id="UP000694414">
    <property type="component" value="Unplaced"/>
</dbReference>
<keyword evidence="9" id="KW-1185">Reference proteome</keyword>
<evidence type="ECO:0000256" key="3">
    <source>
        <dbReference type="ARBA" id="ARBA00022989"/>
    </source>
</evidence>
<evidence type="ECO:0000256" key="4">
    <source>
        <dbReference type="ARBA" id="ARBA00023136"/>
    </source>
</evidence>
<dbReference type="GO" id="GO:0030136">
    <property type="term" value="C:clathrin-coated vesicle"/>
    <property type="evidence" value="ECO:0007669"/>
    <property type="project" value="Ensembl"/>
</dbReference>
<evidence type="ECO:0000256" key="2">
    <source>
        <dbReference type="ARBA" id="ARBA00022692"/>
    </source>
</evidence>
<sequence>MASRDPPATTYASPDAAPSGVALFITIPYAFFLPELVFGFWVWVLVAATQVASPLLQGWVIYVSLTSFLISLMLLLSYLVGFYKRFESWRVLDSLYHGTTAILYMSAAVLQVNATIISESENLSLYYINTAASFFAFLTTLMYILHAFSVYYH</sequence>
<dbReference type="InterPro" id="IPR013295">
    <property type="entry name" value="MAL"/>
</dbReference>
<dbReference type="PRINTS" id="PR01884">
    <property type="entry name" value="MALPROTEIN"/>
</dbReference>
<dbReference type="PANTHER" id="PTHR22776:SF24">
    <property type="entry name" value="MAL-LIKE PROTEIN"/>
    <property type="match status" value="1"/>
</dbReference>
<dbReference type="PROSITE" id="PS51225">
    <property type="entry name" value="MARVEL"/>
    <property type="match status" value="1"/>
</dbReference>
<evidence type="ECO:0000259" key="7">
    <source>
        <dbReference type="PROSITE" id="PS51225"/>
    </source>
</evidence>
<feature type="transmembrane region" description="Helical" evidence="6">
    <location>
        <begin position="126"/>
        <end position="152"/>
    </location>
</feature>
<dbReference type="Ensembl" id="ENSPSMT00000028495.1">
    <property type="protein sequence ID" value="ENSPSMP00000024565.1"/>
    <property type="gene ID" value="ENSPSMG00000017319.1"/>
</dbReference>
<feature type="transmembrane region" description="Helical" evidence="6">
    <location>
        <begin position="95"/>
        <end position="114"/>
    </location>
</feature>
<gene>
    <name evidence="8" type="primary">MALL</name>
</gene>
<organism evidence="8 9">
    <name type="scientific">Prolemur simus</name>
    <name type="common">Greater bamboo lemur</name>
    <name type="synonym">Hapalemur simus</name>
    <dbReference type="NCBI Taxonomy" id="1328070"/>
    <lineage>
        <taxon>Eukaryota</taxon>
        <taxon>Metazoa</taxon>
        <taxon>Chordata</taxon>
        <taxon>Craniata</taxon>
        <taxon>Vertebrata</taxon>
        <taxon>Euteleostomi</taxon>
        <taxon>Mammalia</taxon>
        <taxon>Eutheria</taxon>
        <taxon>Euarchontoglires</taxon>
        <taxon>Primates</taxon>
        <taxon>Strepsirrhini</taxon>
        <taxon>Lemuriformes</taxon>
        <taxon>Lemuridae</taxon>
        <taxon>Prolemur</taxon>
    </lineage>
</organism>
<proteinExistence type="predicted"/>
<dbReference type="GeneTree" id="ENSGT00940000161444"/>
<dbReference type="AlphaFoldDB" id="A0A8C9AA32"/>
<feature type="transmembrane region" description="Helical" evidence="6">
    <location>
        <begin position="21"/>
        <end position="47"/>
    </location>
</feature>
<evidence type="ECO:0000256" key="6">
    <source>
        <dbReference type="SAM" id="Phobius"/>
    </source>
</evidence>
<reference evidence="8" key="1">
    <citation type="submission" date="2025-08" db="UniProtKB">
        <authorList>
            <consortium name="Ensembl"/>
        </authorList>
    </citation>
    <scope>IDENTIFICATION</scope>
</reference>
<dbReference type="InterPro" id="IPR008253">
    <property type="entry name" value="Marvel"/>
</dbReference>
<evidence type="ECO:0000313" key="8">
    <source>
        <dbReference type="Ensembl" id="ENSPSMP00000024565.1"/>
    </source>
</evidence>
<keyword evidence="3 6" id="KW-1133">Transmembrane helix</keyword>
<dbReference type="InterPro" id="IPR050578">
    <property type="entry name" value="MARVEL-CKLF_proteins"/>
</dbReference>
<keyword evidence="4 5" id="KW-0472">Membrane</keyword>
<dbReference type="GO" id="GO:0045121">
    <property type="term" value="C:membrane raft"/>
    <property type="evidence" value="ECO:0007669"/>
    <property type="project" value="Ensembl"/>
</dbReference>
<keyword evidence="2 5" id="KW-0812">Transmembrane</keyword>
<protein>
    <submittedName>
        <fullName evidence="8">Mal, T cell differentiation protein like</fullName>
    </submittedName>
</protein>
<reference evidence="8" key="2">
    <citation type="submission" date="2025-09" db="UniProtKB">
        <authorList>
            <consortium name="Ensembl"/>
        </authorList>
    </citation>
    <scope>IDENTIFICATION</scope>
</reference>
<dbReference type="GO" id="GO:0000139">
    <property type="term" value="C:Golgi membrane"/>
    <property type="evidence" value="ECO:0007669"/>
    <property type="project" value="Ensembl"/>
</dbReference>
<dbReference type="GO" id="GO:0042552">
    <property type="term" value="P:myelination"/>
    <property type="evidence" value="ECO:0007669"/>
    <property type="project" value="TreeGrafter"/>
</dbReference>
<feature type="transmembrane region" description="Helical" evidence="6">
    <location>
        <begin position="59"/>
        <end position="83"/>
    </location>
</feature>
<dbReference type="GO" id="GO:0019911">
    <property type="term" value="F:structural constituent of myelin sheath"/>
    <property type="evidence" value="ECO:0007669"/>
    <property type="project" value="TreeGrafter"/>
</dbReference>
<dbReference type="GO" id="GO:0005886">
    <property type="term" value="C:plasma membrane"/>
    <property type="evidence" value="ECO:0007669"/>
    <property type="project" value="Ensembl"/>
</dbReference>
<comment type="subcellular location">
    <subcellularLocation>
        <location evidence="1">Membrane</location>
        <topology evidence="1">Multi-pass membrane protein</topology>
    </subcellularLocation>
</comment>
<name>A0A8C9AA32_PROSS</name>
<evidence type="ECO:0000256" key="5">
    <source>
        <dbReference type="PROSITE-ProRule" id="PRU00581"/>
    </source>
</evidence>
<feature type="domain" description="MARVEL" evidence="7">
    <location>
        <begin position="23"/>
        <end position="153"/>
    </location>
</feature>